<dbReference type="AlphaFoldDB" id="A0A059ZVR4"/>
<organism evidence="1 2">
    <name type="scientific">Acidithiobacillus caldus (strain ATCC 51756 / DSM 8584 / KU)</name>
    <dbReference type="NCBI Taxonomy" id="637389"/>
    <lineage>
        <taxon>Bacteria</taxon>
        <taxon>Pseudomonadati</taxon>
        <taxon>Pseudomonadota</taxon>
        <taxon>Acidithiobacillia</taxon>
        <taxon>Acidithiobacillales</taxon>
        <taxon>Acidithiobacillaceae</taxon>
        <taxon>Acidithiobacillus</taxon>
    </lineage>
</organism>
<proteinExistence type="predicted"/>
<evidence type="ECO:0000313" key="1">
    <source>
        <dbReference type="EMBL" id="AIA54002.1"/>
    </source>
</evidence>
<dbReference type="eggNOG" id="ENOG502ZVAM">
    <property type="taxonomic scope" value="Bacteria"/>
</dbReference>
<name>A0A059ZVR4_ACICK</name>
<dbReference type="Proteomes" id="UP000005522">
    <property type="component" value="Chromosome"/>
</dbReference>
<reference evidence="1 2" key="1">
    <citation type="journal article" date="2009" name="J. Bacteriol.">
        <title>Draft genome sequence of the extremely acidophilic bacterium Acidithiobacillus caldus ATCC 51756 reveals metabolic versatility in the genus Acidithiobacillus.</title>
        <authorList>
            <person name="Valdes J."/>
            <person name="Quatrini R."/>
            <person name="Hallberg K."/>
            <person name="Dopson M."/>
            <person name="Valenzuela P.D."/>
            <person name="Holmes D.S."/>
        </authorList>
    </citation>
    <scope>NUCLEOTIDE SEQUENCE [LARGE SCALE GENOMIC DNA]</scope>
    <source>
        <strain evidence="2">ATCC 51756 / DSM 8584 / KU</strain>
    </source>
</reference>
<gene>
    <name evidence="1" type="ORF">Acaty_c0110</name>
</gene>
<protein>
    <submittedName>
        <fullName evidence="1">Uncharacterized protein</fullName>
    </submittedName>
</protein>
<sequence>MAAISTTPQLEAHYDQFIAELTALTRKYGVAIQSVGGVILADAPDEFRNVTYRADISSGDLYPEFADS</sequence>
<dbReference type="RefSeq" id="WP_004869893.1">
    <property type="nucleotide sequence ID" value="NZ_CP005986.1"/>
</dbReference>
<dbReference type="HOGENOM" id="CLU_188440_0_0_6"/>
<dbReference type="EMBL" id="CP005986">
    <property type="protein sequence ID" value="AIA54002.1"/>
    <property type="molecule type" value="Genomic_DNA"/>
</dbReference>
<dbReference type="KEGG" id="acz:Acaty_c0110"/>
<accession>A0A059ZVR4</accession>
<evidence type="ECO:0000313" key="2">
    <source>
        <dbReference type="Proteomes" id="UP000005522"/>
    </source>
</evidence>